<feature type="region of interest" description="Disordered" evidence="8">
    <location>
        <begin position="292"/>
        <end position="327"/>
    </location>
</feature>
<dbReference type="STRING" id="3818.A0A444Z4U3"/>
<dbReference type="GO" id="GO:0006270">
    <property type="term" value="P:DNA replication initiation"/>
    <property type="evidence" value="ECO:0007669"/>
    <property type="project" value="TreeGrafter"/>
</dbReference>
<dbReference type="InterPro" id="IPR008721">
    <property type="entry name" value="ORC6_cyclin_first"/>
</dbReference>
<dbReference type="GO" id="GO:0005664">
    <property type="term" value="C:nuclear origin of replication recognition complex"/>
    <property type="evidence" value="ECO:0007669"/>
    <property type="project" value="InterPro"/>
</dbReference>
<evidence type="ECO:0000256" key="8">
    <source>
        <dbReference type="SAM" id="MobiDB-lite"/>
    </source>
</evidence>
<evidence type="ECO:0000256" key="2">
    <source>
        <dbReference type="ARBA" id="ARBA00010840"/>
    </source>
</evidence>
<evidence type="ECO:0000256" key="4">
    <source>
        <dbReference type="ARBA" id="ARBA00023125"/>
    </source>
</evidence>
<feature type="compositionally biased region" description="Basic and acidic residues" evidence="8">
    <location>
        <begin position="298"/>
        <end position="319"/>
    </location>
</feature>
<comment type="similarity">
    <text evidence="2">Belongs to the ORC6 family.</text>
</comment>
<feature type="compositionally biased region" description="Low complexity" evidence="8">
    <location>
        <begin position="1"/>
        <end position="20"/>
    </location>
</feature>
<accession>A0A444Z4U3</accession>
<keyword evidence="4" id="KW-0238">DNA-binding</keyword>
<proteinExistence type="inferred from homology"/>
<organism evidence="11 12">
    <name type="scientific">Arachis hypogaea</name>
    <name type="common">Peanut</name>
    <dbReference type="NCBI Taxonomy" id="3818"/>
    <lineage>
        <taxon>Eukaryota</taxon>
        <taxon>Viridiplantae</taxon>
        <taxon>Streptophyta</taxon>
        <taxon>Embryophyta</taxon>
        <taxon>Tracheophyta</taxon>
        <taxon>Spermatophyta</taxon>
        <taxon>Magnoliopsida</taxon>
        <taxon>eudicotyledons</taxon>
        <taxon>Gunneridae</taxon>
        <taxon>Pentapetalae</taxon>
        <taxon>rosids</taxon>
        <taxon>fabids</taxon>
        <taxon>Fabales</taxon>
        <taxon>Fabaceae</taxon>
        <taxon>Papilionoideae</taxon>
        <taxon>50 kb inversion clade</taxon>
        <taxon>dalbergioids sensu lato</taxon>
        <taxon>Dalbergieae</taxon>
        <taxon>Pterocarpus clade</taxon>
        <taxon>Arachis</taxon>
    </lineage>
</organism>
<evidence type="ECO:0000259" key="10">
    <source>
        <dbReference type="Pfam" id="PF21913"/>
    </source>
</evidence>
<dbReference type="Gene3D" id="1.10.472.10">
    <property type="entry name" value="Cyclin-like"/>
    <property type="match status" value="1"/>
</dbReference>
<protein>
    <recommendedName>
        <fullName evidence="7">Origin of replication complex subunit 6</fullName>
    </recommendedName>
</protein>
<dbReference type="AlphaFoldDB" id="A0A444Z4U3"/>
<gene>
    <name evidence="11" type="ORF">Ahy_B05g077405</name>
</gene>
<dbReference type="CDD" id="cd11583">
    <property type="entry name" value="Orc6_mid"/>
    <property type="match status" value="1"/>
</dbReference>
<reference evidence="11 12" key="1">
    <citation type="submission" date="2019-01" db="EMBL/GenBank/DDBJ databases">
        <title>Sequencing of cultivated peanut Arachis hypogaea provides insights into genome evolution and oil improvement.</title>
        <authorList>
            <person name="Chen X."/>
        </authorList>
    </citation>
    <scope>NUCLEOTIDE SEQUENCE [LARGE SCALE GENOMIC DNA]</scope>
    <source>
        <strain evidence="12">cv. Fuhuasheng</strain>
        <tissue evidence="11">Leaves</tissue>
    </source>
</reference>
<evidence type="ECO:0000259" key="9">
    <source>
        <dbReference type="Pfam" id="PF05460"/>
    </source>
</evidence>
<sequence length="327" mass="36494">MAKAKPPSCPSSASPFAPSPSHFPFRHTHTTETAMDLSELAKKLSLSDSKLVVRKAAELRRLSDVLFDSSIIGVGEVAKALICLEIAATRLGVLFDRSCAVRLSGLSEKAYIRCYNSLHNGLGVKMKLDVRELAIQFGCVRIIPLVREGLKLYKDRFTASLPASRRASADFTRPVFTAVAFYLCAKKHMLKVDKVRLIELCGTSESEFSNVSTTMKDLCHDVFGVAKEKKDPREVKSNREMLPLNLSSMGHIYHSSLSITLYPILPGCNLSSYKRRKQMEKGEYEKWKSSVVASNKQNKTEAPCKRTKQTRLDFLKESPETQELEAA</sequence>
<evidence type="ECO:0000256" key="1">
    <source>
        <dbReference type="ARBA" id="ARBA00004123"/>
    </source>
</evidence>
<comment type="caution">
    <text evidence="11">The sequence shown here is derived from an EMBL/GenBank/DDBJ whole genome shotgun (WGS) entry which is preliminary data.</text>
</comment>
<dbReference type="GO" id="GO:0003677">
    <property type="term" value="F:DNA binding"/>
    <property type="evidence" value="ECO:0007669"/>
    <property type="project" value="UniProtKB-KW"/>
</dbReference>
<dbReference type="Pfam" id="PF05460">
    <property type="entry name" value="ORC6"/>
    <property type="match status" value="1"/>
</dbReference>
<evidence type="ECO:0000256" key="7">
    <source>
        <dbReference type="ARBA" id="ARBA00073321"/>
    </source>
</evidence>
<keyword evidence="5" id="KW-0539">Nucleus</keyword>
<evidence type="ECO:0000256" key="3">
    <source>
        <dbReference type="ARBA" id="ARBA00022705"/>
    </source>
</evidence>
<dbReference type="PANTHER" id="PTHR13394">
    <property type="entry name" value="ORIGIN RECOGNITION COMPLEX SUBUNIT 6"/>
    <property type="match status" value="1"/>
</dbReference>
<keyword evidence="12" id="KW-1185">Reference proteome</keyword>
<dbReference type="InterPro" id="IPR020529">
    <property type="entry name" value="ORC6_met/pln"/>
</dbReference>
<keyword evidence="3" id="KW-0235">DNA replication</keyword>
<comment type="function">
    <text evidence="6">Component of the origin recognition complex (ORC) that binds origins of replication. DNA-binding is ATP-dependent. The specific DNA sequences that define origins of replication have not been identified yet. ORC is required to assemble the pre-replication complex necessary to initiate DNA replication.</text>
</comment>
<dbReference type="EMBL" id="SDMP01000015">
    <property type="protein sequence ID" value="RYR09237.1"/>
    <property type="molecule type" value="Genomic_DNA"/>
</dbReference>
<feature type="region of interest" description="Disordered" evidence="8">
    <location>
        <begin position="1"/>
        <end position="23"/>
    </location>
</feature>
<dbReference type="FunFam" id="1.10.472.10:FF:000062">
    <property type="entry name" value="Origin recognition complex subunit 6"/>
    <property type="match status" value="1"/>
</dbReference>
<dbReference type="Proteomes" id="UP000289738">
    <property type="component" value="Chromosome B05"/>
</dbReference>
<dbReference type="Pfam" id="PF21913">
    <property type="entry name" value="ORC6_2nd"/>
    <property type="match status" value="1"/>
</dbReference>
<feature type="domain" description="ORC6 first cyclin-like" evidence="9">
    <location>
        <begin position="37"/>
        <end position="125"/>
    </location>
</feature>
<evidence type="ECO:0000313" key="12">
    <source>
        <dbReference type="Proteomes" id="UP000289738"/>
    </source>
</evidence>
<dbReference type="InterPro" id="IPR054113">
    <property type="entry name" value="ORC6_cyclin-like_2nd"/>
</dbReference>
<evidence type="ECO:0000256" key="6">
    <source>
        <dbReference type="ARBA" id="ARBA00057448"/>
    </source>
</evidence>
<evidence type="ECO:0000313" key="11">
    <source>
        <dbReference type="EMBL" id="RYR09237.1"/>
    </source>
</evidence>
<evidence type="ECO:0000256" key="5">
    <source>
        <dbReference type="ARBA" id="ARBA00023242"/>
    </source>
</evidence>
<dbReference type="PANTHER" id="PTHR13394:SF0">
    <property type="entry name" value="ORIGIN RECOGNITION COMPLEX SUBUNIT 6"/>
    <property type="match status" value="1"/>
</dbReference>
<comment type="subcellular location">
    <subcellularLocation>
        <location evidence="1">Nucleus</location>
    </subcellularLocation>
</comment>
<name>A0A444Z4U3_ARAHY</name>
<feature type="domain" description="ORC6 second cyclin-like" evidence="10">
    <location>
        <begin position="128"/>
        <end position="218"/>
    </location>
</feature>